<protein>
    <recommendedName>
        <fullName evidence="1">F-box domain-containing protein</fullName>
    </recommendedName>
</protein>
<dbReference type="OrthoDB" id="9970274at2759"/>
<dbReference type="AlphaFoldDB" id="A0A835KMG2"/>
<dbReference type="EMBL" id="JACEFO010000718">
    <property type="protein sequence ID" value="KAF8759484.1"/>
    <property type="molecule type" value="Genomic_DNA"/>
</dbReference>
<dbReference type="SUPFAM" id="SSF81383">
    <property type="entry name" value="F-box domain"/>
    <property type="match status" value="1"/>
</dbReference>
<dbReference type="InterPro" id="IPR025886">
    <property type="entry name" value="PP2-like"/>
</dbReference>
<dbReference type="Pfam" id="PF00646">
    <property type="entry name" value="F-box"/>
    <property type="match status" value="1"/>
</dbReference>
<dbReference type="PROSITE" id="PS50181">
    <property type="entry name" value="FBOX"/>
    <property type="match status" value="1"/>
</dbReference>
<dbReference type="Pfam" id="PF14299">
    <property type="entry name" value="PP2"/>
    <property type="match status" value="1"/>
</dbReference>
<keyword evidence="3" id="KW-1185">Reference proteome</keyword>
<evidence type="ECO:0000313" key="2">
    <source>
        <dbReference type="EMBL" id="KAF8759484.1"/>
    </source>
</evidence>
<name>A0A835KMG2_9POAL</name>
<dbReference type="SMART" id="SM00256">
    <property type="entry name" value="FBOX"/>
    <property type="match status" value="1"/>
</dbReference>
<dbReference type="Gene3D" id="1.20.1280.50">
    <property type="match status" value="1"/>
</dbReference>
<evidence type="ECO:0000313" key="3">
    <source>
        <dbReference type="Proteomes" id="UP000636709"/>
    </source>
</evidence>
<dbReference type="PANTHER" id="PTHR31960">
    <property type="entry name" value="F-BOX PROTEIN PP2-A15"/>
    <property type="match status" value="1"/>
</dbReference>
<dbReference type="PANTHER" id="PTHR31960:SF20">
    <property type="entry name" value="OS09G0525300 PROTEIN"/>
    <property type="match status" value="1"/>
</dbReference>
<dbReference type="Proteomes" id="UP000636709">
    <property type="component" value="Unassembled WGS sequence"/>
</dbReference>
<organism evidence="2 3">
    <name type="scientific">Digitaria exilis</name>
    <dbReference type="NCBI Taxonomy" id="1010633"/>
    <lineage>
        <taxon>Eukaryota</taxon>
        <taxon>Viridiplantae</taxon>
        <taxon>Streptophyta</taxon>
        <taxon>Embryophyta</taxon>
        <taxon>Tracheophyta</taxon>
        <taxon>Spermatophyta</taxon>
        <taxon>Magnoliopsida</taxon>
        <taxon>Liliopsida</taxon>
        <taxon>Poales</taxon>
        <taxon>Poaceae</taxon>
        <taxon>PACMAD clade</taxon>
        <taxon>Panicoideae</taxon>
        <taxon>Panicodae</taxon>
        <taxon>Paniceae</taxon>
        <taxon>Anthephorinae</taxon>
        <taxon>Digitaria</taxon>
    </lineage>
</organism>
<dbReference type="CDD" id="cd22162">
    <property type="entry name" value="F-box_AtSKIP3-like"/>
    <property type="match status" value="1"/>
</dbReference>
<evidence type="ECO:0000259" key="1">
    <source>
        <dbReference type="PROSITE" id="PS50181"/>
    </source>
</evidence>
<dbReference type="InterPro" id="IPR001810">
    <property type="entry name" value="F-box_dom"/>
</dbReference>
<accession>A0A835KMG2</accession>
<sequence>MGAAASSARGGRRGEETVLGDLPENCVAEVLLRLDPLEICRMARLSRTFRGAASGDGVWESKLPRNYAHLLAVAAAGDGGEREAAAAALETEALPKKEVYARLCRRNRFDGGKKVFAFFYTCRIVNLSYSYQSSICGFPCRFHTIAYLSQIWWFEVRGEVEFCFPEGTYSLFYRVHLGRPFKRLGQRVYSSEHIHGWDVKPVRFQMSTSDGQQAQSKCYLTDPGVWINHHVGDFVVKDSAKPINIRFAMVQIDCTHTKGGLCVDSVVVKPQYLMQKKVPRCYV</sequence>
<reference evidence="2" key="1">
    <citation type="submission" date="2020-07" db="EMBL/GenBank/DDBJ databases">
        <title>Genome sequence and genetic diversity analysis of an under-domesticated orphan crop, white fonio (Digitaria exilis).</title>
        <authorList>
            <person name="Bennetzen J.L."/>
            <person name="Chen S."/>
            <person name="Ma X."/>
            <person name="Wang X."/>
            <person name="Yssel A.E.J."/>
            <person name="Chaluvadi S.R."/>
            <person name="Johnson M."/>
            <person name="Gangashetty P."/>
            <person name="Hamidou F."/>
            <person name="Sanogo M.D."/>
            <person name="Zwaenepoel A."/>
            <person name="Wallace J."/>
            <person name="Van De Peer Y."/>
            <person name="Van Deynze A."/>
        </authorList>
    </citation>
    <scope>NUCLEOTIDE SEQUENCE</scope>
    <source>
        <tissue evidence="2">Leaves</tissue>
    </source>
</reference>
<dbReference type="InterPro" id="IPR036047">
    <property type="entry name" value="F-box-like_dom_sf"/>
</dbReference>
<feature type="domain" description="F-box" evidence="1">
    <location>
        <begin position="16"/>
        <end position="62"/>
    </location>
</feature>
<comment type="caution">
    <text evidence="2">The sequence shown here is derived from an EMBL/GenBank/DDBJ whole genome shotgun (WGS) entry which is preliminary data.</text>
</comment>
<gene>
    <name evidence="2" type="ORF">HU200_010534</name>
</gene>
<proteinExistence type="predicted"/>